<dbReference type="PANTHER" id="PTHR34122:SF4">
    <property type="entry name" value="WRC DOMAIN-CONTAINING PROTEIN"/>
    <property type="match status" value="1"/>
</dbReference>
<feature type="domain" description="WRC" evidence="3">
    <location>
        <begin position="203"/>
        <end position="249"/>
    </location>
</feature>
<reference evidence="4 5" key="1">
    <citation type="submission" date="2024-09" db="EMBL/GenBank/DDBJ databases">
        <title>Chromosome-scale assembly of Riccia fluitans.</title>
        <authorList>
            <person name="Paukszto L."/>
            <person name="Sawicki J."/>
            <person name="Karawczyk K."/>
            <person name="Piernik-Szablinska J."/>
            <person name="Szczecinska M."/>
            <person name="Mazdziarz M."/>
        </authorList>
    </citation>
    <scope>NUCLEOTIDE SEQUENCE [LARGE SCALE GENOMIC DNA]</scope>
    <source>
        <strain evidence="4">Rf_01</strain>
        <tissue evidence="4">Aerial parts of the thallus</tissue>
    </source>
</reference>
<evidence type="ECO:0000259" key="3">
    <source>
        <dbReference type="PROSITE" id="PS51667"/>
    </source>
</evidence>
<name>A0ABD1Z3H3_9MARC</name>
<evidence type="ECO:0000256" key="1">
    <source>
        <dbReference type="ARBA" id="ARBA00023242"/>
    </source>
</evidence>
<dbReference type="PANTHER" id="PTHR34122">
    <property type="entry name" value="EXPRESSED PROTEIN-RELATED"/>
    <property type="match status" value="1"/>
</dbReference>
<dbReference type="EMBL" id="JBHFFA010000002">
    <property type="protein sequence ID" value="KAL2642265.1"/>
    <property type="molecule type" value="Genomic_DNA"/>
</dbReference>
<dbReference type="AlphaFoldDB" id="A0ABD1Z3H3"/>
<dbReference type="Proteomes" id="UP001605036">
    <property type="component" value="Unassembled WGS sequence"/>
</dbReference>
<comment type="caution">
    <text evidence="4">The sequence shown here is derived from an EMBL/GenBank/DDBJ whole genome shotgun (WGS) entry which is preliminary data.</text>
</comment>
<dbReference type="PROSITE" id="PS51667">
    <property type="entry name" value="WRC"/>
    <property type="match status" value="1"/>
</dbReference>
<accession>A0ABD1Z3H3</accession>
<sequence length="334" mass="37277">MRIRKRRTQNVDHFPLEPSSSSGRNLQREDHLAKVEICSERIGHGTTSEVETAAVSLVLSAAAADPLAAQDTAPAQIPTATSGRLRSTRARKAHLELDSISESGSYGTSNSGVKVGEDKKTLTHTDDCHKHPSYHPGEKYVLASSLRIADVEEYKKVTSCESGHQKSRARQHTEGGCGPVLSSEDLVVPQRVDEKVTHPSDRGNLGTRCTRVDGRRWQCRRTSLPGFALCEHHHLQLSSQSRRQRSFQRAFNQSSRKRLRPREKKTDVKGCVPEGKMFSPVDSGHRKARSLNAIVRDLTYSHVTFQLVMLVYVAGRRSRAKRRGCKIQTKVENK</sequence>
<feature type="compositionally biased region" description="Low complexity" evidence="2">
    <location>
        <begin position="241"/>
        <end position="254"/>
    </location>
</feature>
<keyword evidence="1" id="KW-0539">Nucleus</keyword>
<feature type="region of interest" description="Disordered" evidence="2">
    <location>
        <begin position="241"/>
        <end position="283"/>
    </location>
</feature>
<feature type="region of interest" description="Disordered" evidence="2">
    <location>
        <begin position="1"/>
        <end position="28"/>
    </location>
</feature>
<dbReference type="InterPro" id="IPR014977">
    <property type="entry name" value="WRC_dom"/>
</dbReference>
<proteinExistence type="predicted"/>
<protein>
    <recommendedName>
        <fullName evidence="3">WRC domain-containing protein</fullName>
    </recommendedName>
</protein>
<gene>
    <name evidence="4" type="ORF">R1flu_009852</name>
</gene>
<feature type="region of interest" description="Disordered" evidence="2">
    <location>
        <begin position="161"/>
        <end position="184"/>
    </location>
</feature>
<organism evidence="4 5">
    <name type="scientific">Riccia fluitans</name>
    <dbReference type="NCBI Taxonomy" id="41844"/>
    <lineage>
        <taxon>Eukaryota</taxon>
        <taxon>Viridiplantae</taxon>
        <taxon>Streptophyta</taxon>
        <taxon>Embryophyta</taxon>
        <taxon>Marchantiophyta</taxon>
        <taxon>Marchantiopsida</taxon>
        <taxon>Marchantiidae</taxon>
        <taxon>Marchantiales</taxon>
        <taxon>Ricciaceae</taxon>
        <taxon>Riccia</taxon>
    </lineage>
</organism>
<keyword evidence="5" id="KW-1185">Reference proteome</keyword>
<evidence type="ECO:0000313" key="4">
    <source>
        <dbReference type="EMBL" id="KAL2642265.1"/>
    </source>
</evidence>
<evidence type="ECO:0000256" key="2">
    <source>
        <dbReference type="SAM" id="MobiDB-lite"/>
    </source>
</evidence>
<dbReference type="Pfam" id="PF08879">
    <property type="entry name" value="WRC"/>
    <property type="match status" value="1"/>
</dbReference>
<evidence type="ECO:0000313" key="5">
    <source>
        <dbReference type="Proteomes" id="UP001605036"/>
    </source>
</evidence>